<name>A0AAD7UER3_9STRA</name>
<dbReference type="InterPro" id="IPR022742">
    <property type="entry name" value="Hydrolase_4"/>
</dbReference>
<comment type="caution">
    <text evidence="2">The sequence shown here is derived from an EMBL/GenBank/DDBJ whole genome shotgun (WGS) entry which is preliminary data.</text>
</comment>
<dbReference type="PANTHER" id="PTHR11614">
    <property type="entry name" value="PHOSPHOLIPASE-RELATED"/>
    <property type="match status" value="1"/>
</dbReference>
<dbReference type="InterPro" id="IPR051044">
    <property type="entry name" value="MAG_DAG_Lipase"/>
</dbReference>
<evidence type="ECO:0000313" key="3">
    <source>
        <dbReference type="Proteomes" id="UP001230188"/>
    </source>
</evidence>
<dbReference type="Proteomes" id="UP001230188">
    <property type="component" value="Unassembled WGS sequence"/>
</dbReference>
<dbReference type="Gene3D" id="3.40.50.1820">
    <property type="entry name" value="alpha/beta hydrolase"/>
    <property type="match status" value="1"/>
</dbReference>
<reference evidence="2" key="1">
    <citation type="submission" date="2023-01" db="EMBL/GenBank/DDBJ databases">
        <title>Metagenome sequencing of chrysophaentin producing Chrysophaeum taylorii.</title>
        <authorList>
            <person name="Davison J."/>
            <person name="Bewley C."/>
        </authorList>
    </citation>
    <scope>NUCLEOTIDE SEQUENCE</scope>
    <source>
        <strain evidence="2">NIES-1699</strain>
    </source>
</reference>
<keyword evidence="3" id="KW-1185">Reference proteome</keyword>
<dbReference type="InterPro" id="IPR029058">
    <property type="entry name" value="AB_hydrolase_fold"/>
</dbReference>
<organism evidence="2 3">
    <name type="scientific">Chrysophaeum taylorii</name>
    <dbReference type="NCBI Taxonomy" id="2483200"/>
    <lineage>
        <taxon>Eukaryota</taxon>
        <taxon>Sar</taxon>
        <taxon>Stramenopiles</taxon>
        <taxon>Ochrophyta</taxon>
        <taxon>Pelagophyceae</taxon>
        <taxon>Pelagomonadales</taxon>
        <taxon>Pelagomonadaceae</taxon>
        <taxon>Chrysophaeum</taxon>
    </lineage>
</organism>
<dbReference type="Pfam" id="PF12146">
    <property type="entry name" value="Hydrolase_4"/>
    <property type="match status" value="1"/>
</dbReference>
<evidence type="ECO:0000313" key="2">
    <source>
        <dbReference type="EMBL" id="KAJ8602983.1"/>
    </source>
</evidence>
<feature type="domain" description="Serine aminopeptidase S33" evidence="1">
    <location>
        <begin position="98"/>
        <end position="349"/>
    </location>
</feature>
<proteinExistence type="predicted"/>
<gene>
    <name evidence="2" type="ORF">CTAYLR_001492</name>
</gene>
<protein>
    <recommendedName>
        <fullName evidence="1">Serine aminopeptidase S33 domain-containing protein</fullName>
    </recommendedName>
</protein>
<evidence type="ECO:0000259" key="1">
    <source>
        <dbReference type="Pfam" id="PF12146"/>
    </source>
</evidence>
<dbReference type="SUPFAM" id="SSF53474">
    <property type="entry name" value="alpha/beta-Hydrolases"/>
    <property type="match status" value="1"/>
</dbReference>
<sequence>MAASSSFFVWDDVMACVGAPSEAGTPWHVDEGPSCEKRTLVSKQNLNLEVYRWPRAPNTTRLGTVILFHGIHVNTRFDFLRLRSLDFNTSDENTEGLKYERSLIAALNQIGFDCVGADMQSHGLSESVATEYGYFERFEDLVDDAELVCRDAAKLSGNGALFFLGISFGGLVATSLACRLEDWRKNAPRPPPIACAGLVLLAPALSFEKIKDRPVNALVLPLLAALSEYYPTIPIGDRPNSPVYSQFAHAAERDCAEPSLSPHKTGCYVGNLRARVSKESLDAADRLKATLVNDRLLDDVPALTFHSKLDTMTDPESSVFLASATFAHLVYTQDVPGCDQMWHKLTQEPGADVLFQHIADWLVDVAKPTPPSDAAASRIQQDY</sequence>
<dbReference type="EMBL" id="JAQMWT010000362">
    <property type="protein sequence ID" value="KAJ8602983.1"/>
    <property type="molecule type" value="Genomic_DNA"/>
</dbReference>
<dbReference type="AlphaFoldDB" id="A0AAD7UER3"/>
<accession>A0AAD7UER3</accession>